<dbReference type="NCBIfam" id="NF003154">
    <property type="entry name" value="PRK04123.1"/>
    <property type="match status" value="1"/>
</dbReference>
<dbReference type="EMBL" id="JACRSP010000002">
    <property type="protein sequence ID" value="MBC8535987.1"/>
    <property type="molecule type" value="Genomic_DNA"/>
</dbReference>
<dbReference type="InterPro" id="IPR018483">
    <property type="entry name" value="Carb_kinase_FGGY_CS"/>
</dbReference>
<dbReference type="Proteomes" id="UP000620366">
    <property type="component" value="Unassembled WGS sequence"/>
</dbReference>
<evidence type="ECO:0000256" key="4">
    <source>
        <dbReference type="ARBA" id="ARBA00022840"/>
    </source>
</evidence>
<keyword evidence="13" id="KW-1185">Reference proteome</keyword>
<proteinExistence type="inferred from homology"/>
<dbReference type="InterPro" id="IPR018485">
    <property type="entry name" value="FGGY_C"/>
</dbReference>
<evidence type="ECO:0000256" key="3">
    <source>
        <dbReference type="ARBA" id="ARBA00022777"/>
    </source>
</evidence>
<evidence type="ECO:0000256" key="8">
    <source>
        <dbReference type="NCBIfam" id="TIGR01234"/>
    </source>
</evidence>
<evidence type="ECO:0000256" key="1">
    <source>
        <dbReference type="ARBA" id="ARBA00022679"/>
    </source>
</evidence>
<comment type="catalytic activity">
    <reaction evidence="7 9">
        <text>L-ribulose + ATP = L-ribulose 5-phosphate + ADP + H(+)</text>
        <dbReference type="Rhea" id="RHEA:22072"/>
        <dbReference type="ChEBI" id="CHEBI:15378"/>
        <dbReference type="ChEBI" id="CHEBI:16880"/>
        <dbReference type="ChEBI" id="CHEBI:30616"/>
        <dbReference type="ChEBI" id="CHEBI:58226"/>
        <dbReference type="ChEBI" id="CHEBI:456216"/>
        <dbReference type="EC" id="2.7.1.16"/>
    </reaction>
</comment>
<evidence type="ECO:0000313" key="12">
    <source>
        <dbReference type="EMBL" id="MBC8535987.1"/>
    </source>
</evidence>
<dbReference type="GO" id="GO:0005737">
    <property type="term" value="C:cytoplasm"/>
    <property type="evidence" value="ECO:0007669"/>
    <property type="project" value="TreeGrafter"/>
</dbReference>
<keyword evidence="4 7" id="KW-0067">ATP-binding</keyword>
<dbReference type="Pfam" id="PF02782">
    <property type="entry name" value="FGGY_C"/>
    <property type="match status" value="1"/>
</dbReference>
<dbReference type="NCBIfam" id="TIGR01234">
    <property type="entry name" value="L-ribulokinase"/>
    <property type="match status" value="1"/>
</dbReference>
<comment type="pathway">
    <text evidence="7 9">Carbohydrate degradation; L-arabinose degradation via L-ribulose; D-xylulose 5-phosphate from L-arabinose (bacterial route): step 2/3.</text>
</comment>
<comment type="caution">
    <text evidence="12">The sequence shown here is derived from an EMBL/GenBank/DDBJ whole genome shotgun (WGS) entry which is preliminary data.</text>
</comment>
<dbReference type="InterPro" id="IPR005929">
    <property type="entry name" value="Ribulokinase"/>
</dbReference>
<keyword evidence="2 7" id="KW-0547">Nucleotide-binding</keyword>
<protein>
    <recommendedName>
        <fullName evidence="7 8">Ribulokinase</fullName>
        <ecNumber evidence="7 8">2.7.1.16</ecNumber>
    </recommendedName>
</protein>
<dbReference type="SUPFAM" id="SSF53067">
    <property type="entry name" value="Actin-like ATPase domain"/>
    <property type="match status" value="2"/>
</dbReference>
<dbReference type="CDD" id="cd07781">
    <property type="entry name" value="ASKHA_NBD_FGGY_L-RBK"/>
    <property type="match status" value="1"/>
</dbReference>
<dbReference type="AlphaFoldDB" id="A0A926DDS3"/>
<evidence type="ECO:0000256" key="7">
    <source>
        <dbReference type="HAMAP-Rule" id="MF_00520"/>
    </source>
</evidence>
<dbReference type="PANTHER" id="PTHR43435:SF4">
    <property type="entry name" value="FGGY CARBOHYDRATE KINASE DOMAIN-CONTAINING PROTEIN"/>
    <property type="match status" value="1"/>
</dbReference>
<evidence type="ECO:0000256" key="9">
    <source>
        <dbReference type="RuleBase" id="RU003455"/>
    </source>
</evidence>
<evidence type="ECO:0000313" key="13">
    <source>
        <dbReference type="Proteomes" id="UP000620366"/>
    </source>
</evidence>
<dbReference type="Gene3D" id="3.30.420.40">
    <property type="match status" value="2"/>
</dbReference>
<dbReference type="EC" id="2.7.1.16" evidence="7 8"/>
<gene>
    <name evidence="7" type="primary">araB</name>
    <name evidence="12" type="ORF">H8695_04695</name>
</gene>
<dbReference type="PANTHER" id="PTHR43435">
    <property type="entry name" value="RIBULOKINASE"/>
    <property type="match status" value="1"/>
</dbReference>
<name>A0A926DDS3_9FIRM</name>
<dbReference type="GO" id="GO:0019569">
    <property type="term" value="P:L-arabinose catabolic process to D-xylulose 5-phosphate"/>
    <property type="evidence" value="ECO:0007669"/>
    <property type="project" value="UniProtKB-UniRule"/>
</dbReference>
<dbReference type="InterPro" id="IPR018484">
    <property type="entry name" value="FGGY_N"/>
</dbReference>
<comment type="catalytic activity">
    <reaction evidence="7">
        <text>D-ribulose + ATP = D-ribulose 5-phosphate + ADP + H(+)</text>
        <dbReference type="Rhea" id="RHEA:17601"/>
        <dbReference type="ChEBI" id="CHEBI:15378"/>
        <dbReference type="ChEBI" id="CHEBI:17173"/>
        <dbReference type="ChEBI" id="CHEBI:30616"/>
        <dbReference type="ChEBI" id="CHEBI:58121"/>
        <dbReference type="ChEBI" id="CHEBI:456216"/>
        <dbReference type="EC" id="2.7.1.16"/>
    </reaction>
</comment>
<dbReference type="RefSeq" id="WP_249299744.1">
    <property type="nucleotide sequence ID" value="NZ_JACRSP010000002.1"/>
</dbReference>
<keyword evidence="3 7" id="KW-0418">Kinase</keyword>
<dbReference type="GO" id="GO:0019150">
    <property type="term" value="F:D-ribulokinase activity"/>
    <property type="evidence" value="ECO:0007669"/>
    <property type="project" value="TreeGrafter"/>
</dbReference>
<keyword evidence="5 7" id="KW-0054">Arabinose catabolism</keyword>
<comment type="similarity">
    <text evidence="7 9">Belongs to the ribulokinase family.</text>
</comment>
<keyword evidence="6 7" id="KW-0119">Carbohydrate metabolism</keyword>
<feature type="domain" description="Carbohydrate kinase FGGY C-terminal" evidence="11">
    <location>
        <begin position="292"/>
        <end position="489"/>
    </location>
</feature>
<dbReference type="PROSITE" id="PS00445">
    <property type="entry name" value="FGGY_KINASES_2"/>
    <property type="match status" value="1"/>
</dbReference>
<dbReference type="InterPro" id="IPR043129">
    <property type="entry name" value="ATPase_NBD"/>
</dbReference>
<evidence type="ECO:0000256" key="2">
    <source>
        <dbReference type="ARBA" id="ARBA00022741"/>
    </source>
</evidence>
<evidence type="ECO:0000259" key="10">
    <source>
        <dbReference type="Pfam" id="PF00370"/>
    </source>
</evidence>
<evidence type="ECO:0000256" key="5">
    <source>
        <dbReference type="ARBA" id="ARBA00022935"/>
    </source>
</evidence>
<evidence type="ECO:0000256" key="6">
    <source>
        <dbReference type="ARBA" id="ARBA00023277"/>
    </source>
</evidence>
<dbReference type="InterPro" id="IPR000577">
    <property type="entry name" value="Carb_kinase_FGGY"/>
</dbReference>
<accession>A0A926DDS3</accession>
<dbReference type="Pfam" id="PF00370">
    <property type="entry name" value="FGGY_N"/>
    <property type="match status" value="1"/>
</dbReference>
<sequence length="559" mass="61145">MKQPLYSIGIDFGTLTARGVLVDIKTGEQAAVSVFGYQDAVIDQYLPGTDVTIPAGCALQNPMDYRDALEGLLRDILHKSSVSPEQIVGIGIDFTSCTMLPLDSDLQPLCQQPDYRENYHSWPKLWKDHTAQKQADRITSLARERGEEFLSRYGGNCSSEWMFAKILETLENAPEVYEGAFRFVEAGDWIVYLLTGELKKSSGPAGFKAFWSPDHGYPSADFFKALDPRLEHVVAKKLGEQVYPLGTRAGGLTREMAELTGLCEGTSVAVANIDAHSSFPAIGATGDSTMLFNMGTSLCHIFTCPREALVPGISGVVRDGILPDCYGYEAGQAAVGDIYDWFVRNLVAQSTLQEVTSRNVNIFQLMDEKAGAIRPGESGLLALDWWNGNRSMLCNSDLSGMIVGLTLSTRPEEIYRALIEGTAFGSRRILSEFERDVSPVREIYACGGLSRKSRVVMQIFADVLGRRIHISGVQQTSAFGAAIYGAVAAGSGRGGYDTVSQASAAMAKPSAVCYQPNPRYAGIYDRLYREYEKLHDYFGTGASGVMKELRNINHIATKK</sequence>
<organism evidence="12 13">
    <name type="scientific">Feifania hominis</name>
    <dbReference type="NCBI Taxonomy" id="2763660"/>
    <lineage>
        <taxon>Bacteria</taxon>
        <taxon>Bacillati</taxon>
        <taxon>Bacillota</taxon>
        <taxon>Clostridia</taxon>
        <taxon>Eubacteriales</taxon>
        <taxon>Feifaniaceae</taxon>
        <taxon>Feifania</taxon>
    </lineage>
</organism>
<dbReference type="PIRSF" id="PIRSF000538">
    <property type="entry name" value="GlpK"/>
    <property type="match status" value="1"/>
</dbReference>
<dbReference type="HAMAP" id="MF_00520">
    <property type="entry name" value="Ribulokinase"/>
    <property type="match status" value="1"/>
</dbReference>
<feature type="domain" description="Carbohydrate kinase FGGY N-terminal" evidence="10">
    <location>
        <begin position="6"/>
        <end position="277"/>
    </location>
</feature>
<dbReference type="GO" id="GO:0008741">
    <property type="term" value="F:ribulokinase activity"/>
    <property type="evidence" value="ECO:0007669"/>
    <property type="project" value="UniProtKB-UniRule"/>
</dbReference>
<evidence type="ECO:0000259" key="11">
    <source>
        <dbReference type="Pfam" id="PF02782"/>
    </source>
</evidence>
<keyword evidence="1 7" id="KW-0808">Transferase</keyword>
<dbReference type="GO" id="GO:0005524">
    <property type="term" value="F:ATP binding"/>
    <property type="evidence" value="ECO:0007669"/>
    <property type="project" value="UniProtKB-UniRule"/>
</dbReference>
<reference evidence="12" key="1">
    <citation type="submission" date="2020-08" db="EMBL/GenBank/DDBJ databases">
        <title>Genome public.</title>
        <authorList>
            <person name="Liu C."/>
            <person name="Sun Q."/>
        </authorList>
    </citation>
    <scope>NUCLEOTIDE SEQUENCE</scope>
    <source>
        <strain evidence="12">BX7</strain>
    </source>
</reference>